<accession>A0A939KMS9</accession>
<dbReference type="EMBL" id="JAFVMH010000005">
    <property type="protein sequence ID" value="MBO1325643.1"/>
    <property type="molecule type" value="Genomic_DNA"/>
</dbReference>
<dbReference type="SUPFAM" id="SSF51366">
    <property type="entry name" value="Ribulose-phoshate binding barrel"/>
    <property type="match status" value="1"/>
</dbReference>
<comment type="caution">
    <text evidence="1">The sequence shown here is derived from an EMBL/GenBank/DDBJ whole genome shotgun (WGS) entry which is preliminary data.</text>
</comment>
<dbReference type="RefSeq" id="WP_207846309.1">
    <property type="nucleotide sequence ID" value="NZ_JAFVMH010000005.1"/>
</dbReference>
<sequence>MTRPDFIFMLTHHDRTVENAADLVEIVHAAGVRHIGFKDIGLPFASLQILADTIRQSGATTYLEVVSLDRESELRSVQAGIALGVDYLLGGTHVDDALRLLKGTDIRYYPFPGRISGHPSHLEGTEGEIVRSAVDLASRPGVHGLDLLAYRFAGDVISLMQRVRAAVTDKRIIIAGSIDREERIGAAVSAGADGLTVGTAAFDGVFPTSHDLKGQIDYVQMILSRL</sequence>
<dbReference type="InterPro" id="IPR011060">
    <property type="entry name" value="RibuloseP-bd_barrel"/>
</dbReference>
<gene>
    <name evidence="1" type="ORF">J2D77_10810</name>
</gene>
<evidence type="ECO:0000313" key="2">
    <source>
        <dbReference type="Proteomes" id="UP000664073"/>
    </source>
</evidence>
<dbReference type="AlphaFoldDB" id="A0A939KMS9"/>
<reference evidence="1" key="1">
    <citation type="submission" date="2021-03" db="EMBL/GenBank/DDBJ databases">
        <title>The complete genome sequence of Acetobacter sp. TBRC 12339.</title>
        <authorList>
            <person name="Charoenyingcharoen P."/>
            <person name="Yukphan P."/>
        </authorList>
    </citation>
    <scope>NUCLEOTIDE SEQUENCE</scope>
    <source>
        <strain evidence="1">TBRC 12339</strain>
    </source>
</reference>
<proteinExistence type="predicted"/>
<protein>
    <submittedName>
        <fullName evidence="1">4-hydroxythreonine-4-phosphate dehydrogenase</fullName>
    </submittedName>
</protein>
<organism evidence="1 2">
    <name type="scientific">Acetobacter garciniae</name>
    <dbReference type="NCBI Taxonomy" id="2817435"/>
    <lineage>
        <taxon>Bacteria</taxon>
        <taxon>Pseudomonadati</taxon>
        <taxon>Pseudomonadota</taxon>
        <taxon>Alphaproteobacteria</taxon>
        <taxon>Acetobacterales</taxon>
        <taxon>Acetobacteraceae</taxon>
        <taxon>Acetobacter</taxon>
    </lineage>
</organism>
<evidence type="ECO:0000313" key="1">
    <source>
        <dbReference type="EMBL" id="MBO1325643.1"/>
    </source>
</evidence>
<name>A0A939KMS9_9PROT</name>
<keyword evidence="2" id="KW-1185">Reference proteome</keyword>
<dbReference type="Proteomes" id="UP000664073">
    <property type="component" value="Unassembled WGS sequence"/>
</dbReference>